<dbReference type="EMBL" id="JABMIG020000061">
    <property type="protein sequence ID" value="KAL3796657.1"/>
    <property type="molecule type" value="Genomic_DNA"/>
</dbReference>
<comment type="caution">
    <text evidence="1">The sequence shown here is derived from an EMBL/GenBank/DDBJ whole genome shotgun (WGS) entry which is preliminary data.</text>
</comment>
<protein>
    <submittedName>
        <fullName evidence="1">Uncharacterized protein</fullName>
    </submittedName>
</protein>
<name>A0ABD3Q971_9STRA</name>
<organism evidence="1 2">
    <name type="scientific">Cyclotella cryptica</name>
    <dbReference type="NCBI Taxonomy" id="29204"/>
    <lineage>
        <taxon>Eukaryota</taxon>
        <taxon>Sar</taxon>
        <taxon>Stramenopiles</taxon>
        <taxon>Ochrophyta</taxon>
        <taxon>Bacillariophyta</taxon>
        <taxon>Coscinodiscophyceae</taxon>
        <taxon>Thalassiosirophycidae</taxon>
        <taxon>Stephanodiscales</taxon>
        <taxon>Stephanodiscaceae</taxon>
        <taxon>Cyclotella</taxon>
    </lineage>
</organism>
<proteinExistence type="predicted"/>
<evidence type="ECO:0000313" key="1">
    <source>
        <dbReference type="EMBL" id="KAL3796657.1"/>
    </source>
</evidence>
<dbReference type="AlphaFoldDB" id="A0ABD3Q971"/>
<reference evidence="1 2" key="1">
    <citation type="journal article" date="2020" name="G3 (Bethesda)">
        <title>Improved Reference Genome for Cyclotella cryptica CCMP332, a Model for Cell Wall Morphogenesis, Salinity Adaptation, and Lipid Production in Diatoms (Bacillariophyta).</title>
        <authorList>
            <person name="Roberts W.R."/>
            <person name="Downey K.M."/>
            <person name="Ruck E.C."/>
            <person name="Traller J.C."/>
            <person name="Alverson A.J."/>
        </authorList>
    </citation>
    <scope>NUCLEOTIDE SEQUENCE [LARGE SCALE GENOMIC DNA]</scope>
    <source>
        <strain evidence="1 2">CCMP332</strain>
    </source>
</reference>
<sequence length="107" mass="11755">MKDTFCTSYSKILGVHLRLTGHGLDFCQTPRKVVGEVHVLQLDSTESDLNAQDIRATVDATNEVQQSVLRSMDSSGCIKQMTATISFDTNDEHAVSVVADDIDEIHC</sequence>
<keyword evidence="2" id="KW-1185">Reference proteome</keyword>
<dbReference type="Proteomes" id="UP001516023">
    <property type="component" value="Unassembled WGS sequence"/>
</dbReference>
<evidence type="ECO:0000313" key="2">
    <source>
        <dbReference type="Proteomes" id="UP001516023"/>
    </source>
</evidence>
<gene>
    <name evidence="1" type="ORF">HJC23_009957</name>
</gene>
<accession>A0ABD3Q971</accession>